<evidence type="ECO:0000313" key="2">
    <source>
        <dbReference type="EMBL" id="EHR38565.1"/>
    </source>
</evidence>
<dbReference type="GeneID" id="62778568"/>
<name>A0ABN0EKA0_9FIRM</name>
<dbReference type="Proteomes" id="UP000005963">
    <property type="component" value="Unassembled WGS sequence"/>
</dbReference>
<comment type="caution">
    <text evidence="2">The sequence shown here is derived from an EMBL/GenBank/DDBJ whole genome shotgun (WGS) entry which is preliminary data.</text>
</comment>
<feature type="transmembrane region" description="Helical" evidence="1">
    <location>
        <begin position="6"/>
        <end position="24"/>
    </location>
</feature>
<proteinExistence type="predicted"/>
<evidence type="ECO:0000256" key="1">
    <source>
        <dbReference type="SAM" id="Phobius"/>
    </source>
</evidence>
<gene>
    <name evidence="2" type="ORF">HMPREF9454_00722</name>
</gene>
<keyword evidence="1" id="KW-1133">Transmembrane helix</keyword>
<keyword evidence="1" id="KW-0472">Membrane</keyword>
<dbReference type="EMBL" id="ADMB01000033">
    <property type="protein sequence ID" value="EHR38565.1"/>
    <property type="molecule type" value="Genomic_DNA"/>
</dbReference>
<keyword evidence="1" id="KW-0812">Transmembrane</keyword>
<keyword evidence="3" id="KW-1185">Reference proteome</keyword>
<sequence>MDSSNIFLTYFIPIVSACIAYRSYKLSKKKIEQNEQIYILNKKQIEQNEQNFHINEVKKVFPCIISETSFKNEVKICNKSDYPIFDIVVAQGINTMNINEGEINTSVKYIRTILPKQEIVLDMENKGMGMKKFLVVGIFFRDYLGKEWFKDSYGKFEEMQDYKEMLKQKKILIPPYDDAIYKISD</sequence>
<reference evidence="2 3" key="1">
    <citation type="submission" date="2012-01" db="EMBL/GenBank/DDBJ databases">
        <title>The Genome Sequence of Megamonas funiformis YIT 11815.</title>
        <authorList>
            <consortium name="The Broad Institute Genome Sequencing Platform"/>
            <person name="Earl A."/>
            <person name="Ward D."/>
            <person name="Feldgarden M."/>
            <person name="Gevers D."/>
            <person name="Morotomi M."/>
            <person name="Young S.K."/>
            <person name="Zeng Q."/>
            <person name="Gargeya S."/>
            <person name="Fitzgerald M."/>
            <person name="Haas B."/>
            <person name="Abouelleil A."/>
            <person name="Alvarado L."/>
            <person name="Arachchi H.M."/>
            <person name="Berlin A."/>
            <person name="Chapman S.B."/>
            <person name="Gearin G."/>
            <person name="Goldberg J."/>
            <person name="Griggs A."/>
            <person name="Gujja S."/>
            <person name="Hansen M."/>
            <person name="Heiman D."/>
            <person name="Howarth C."/>
            <person name="Larimer J."/>
            <person name="Lui A."/>
            <person name="MacDonald P.J.P."/>
            <person name="McCowen C."/>
            <person name="Montmayeur A."/>
            <person name="Murphy C."/>
            <person name="Neiman D."/>
            <person name="Pearson M."/>
            <person name="Priest M."/>
            <person name="Roberts A."/>
            <person name="Saif S."/>
            <person name="Shea T."/>
            <person name="Sisk P."/>
            <person name="Stolte C."/>
            <person name="Sykes S."/>
            <person name="Wortman J."/>
            <person name="Nusbaum C."/>
            <person name="Birren B."/>
        </authorList>
    </citation>
    <scope>NUCLEOTIDE SEQUENCE [LARGE SCALE GENOMIC DNA]</scope>
    <source>
        <strain evidence="2 3">YIT 11815</strain>
    </source>
</reference>
<dbReference type="RefSeq" id="WP_008537972.1">
    <property type="nucleotide sequence ID" value="NZ_JH601090.1"/>
</dbReference>
<accession>A0ABN0EKA0</accession>
<organism evidence="2 3">
    <name type="scientific">Megamonas funiformis YIT 11815</name>
    <dbReference type="NCBI Taxonomy" id="742816"/>
    <lineage>
        <taxon>Bacteria</taxon>
        <taxon>Bacillati</taxon>
        <taxon>Bacillota</taxon>
        <taxon>Negativicutes</taxon>
        <taxon>Selenomonadales</taxon>
        <taxon>Selenomonadaceae</taxon>
        <taxon>Megamonas</taxon>
    </lineage>
</organism>
<protein>
    <submittedName>
        <fullName evidence="2">Uncharacterized protein</fullName>
    </submittedName>
</protein>
<evidence type="ECO:0000313" key="3">
    <source>
        <dbReference type="Proteomes" id="UP000005963"/>
    </source>
</evidence>